<name>A0ABS8PSE5_9BACT</name>
<dbReference type="SUPFAM" id="SSF50156">
    <property type="entry name" value="PDZ domain-like"/>
    <property type="match status" value="2"/>
</dbReference>
<keyword evidence="5" id="KW-1185">Reference proteome</keyword>
<comment type="cofactor">
    <cofactor evidence="1">
        <name>Zn(2+)</name>
        <dbReference type="ChEBI" id="CHEBI:29105"/>
    </cofactor>
</comment>
<dbReference type="SMART" id="SM00228">
    <property type="entry name" value="PDZ"/>
    <property type="match status" value="2"/>
</dbReference>
<dbReference type="CDD" id="cd06779">
    <property type="entry name" value="cpPDZ_Deg_HtrA-like"/>
    <property type="match status" value="1"/>
</dbReference>
<evidence type="ECO:0000259" key="3">
    <source>
        <dbReference type="PROSITE" id="PS50106"/>
    </source>
</evidence>
<dbReference type="PROSITE" id="PS50106">
    <property type="entry name" value="PDZ"/>
    <property type="match status" value="2"/>
</dbReference>
<dbReference type="PANTHER" id="PTHR42837:SF2">
    <property type="entry name" value="MEMBRANE METALLOPROTEASE ARASP2, CHLOROPLASTIC-RELATED"/>
    <property type="match status" value="1"/>
</dbReference>
<organism evidence="4 5">
    <name type="scientific">Niabella pedocola</name>
    <dbReference type="NCBI Taxonomy" id="1752077"/>
    <lineage>
        <taxon>Bacteria</taxon>
        <taxon>Pseudomonadati</taxon>
        <taxon>Bacteroidota</taxon>
        <taxon>Chitinophagia</taxon>
        <taxon>Chitinophagales</taxon>
        <taxon>Chitinophagaceae</taxon>
        <taxon>Niabella</taxon>
    </lineage>
</organism>
<feature type="signal peptide" evidence="2">
    <location>
        <begin position="1"/>
        <end position="18"/>
    </location>
</feature>
<protein>
    <submittedName>
        <fullName evidence="4">PDZ domain-containing protein</fullName>
    </submittedName>
</protein>
<evidence type="ECO:0000256" key="2">
    <source>
        <dbReference type="SAM" id="SignalP"/>
    </source>
</evidence>
<reference evidence="4 5" key="1">
    <citation type="submission" date="2021-11" db="EMBL/GenBank/DDBJ databases">
        <title>Genomic of Niabella pedocola.</title>
        <authorList>
            <person name="Wu T."/>
        </authorList>
    </citation>
    <scope>NUCLEOTIDE SEQUENCE [LARGE SCALE GENOMIC DNA]</scope>
    <source>
        <strain evidence="4 5">JCM 31011</strain>
    </source>
</reference>
<accession>A0ABS8PSE5</accession>
<dbReference type="EMBL" id="JAJNEC010000005">
    <property type="protein sequence ID" value="MCD2424005.1"/>
    <property type="molecule type" value="Genomic_DNA"/>
</dbReference>
<evidence type="ECO:0000313" key="4">
    <source>
        <dbReference type="EMBL" id="MCD2424005.1"/>
    </source>
</evidence>
<dbReference type="Gene3D" id="2.30.42.10">
    <property type="match status" value="2"/>
</dbReference>
<dbReference type="InterPro" id="IPR004387">
    <property type="entry name" value="Pept_M50_Zn"/>
</dbReference>
<comment type="caution">
    <text evidence="4">The sequence shown here is derived from an EMBL/GenBank/DDBJ whole genome shotgun (WGS) entry which is preliminary data.</text>
</comment>
<sequence length="332" mass="36264">MKSYYVLFALLMPALGFAQNRNQNKEAEQIIITKKGKTDDKMTIVVDGDKVTVNGEPVDADKEGNIIVKRKKIKDLDVYNEEGPFGRSRSFSTFGGNNWQEMPAPNKAMLGVLTQKTEDGVTVKNVSEESAADKAGLKEGDIITAIDGQAIETPDALSAAIKDKKPGDKVSIAYKRDNKTYTTQATLSKWKAPATLGFNRDSAESFPAPDIDFNDLMRQLPNQNGGSRNFRFYGNPGFETNSPKIGIRIQDLDKGDGVKILDVDKGSDADKAGLRSGDIVKEINGQPANGTDQATRLIRSNRKPSLDFKITRNGKSQSITVTQSARIKTADL</sequence>
<dbReference type="Proteomes" id="UP001199816">
    <property type="component" value="Unassembled WGS sequence"/>
</dbReference>
<dbReference type="Pfam" id="PF13180">
    <property type="entry name" value="PDZ_2"/>
    <property type="match status" value="2"/>
</dbReference>
<proteinExistence type="predicted"/>
<evidence type="ECO:0000313" key="5">
    <source>
        <dbReference type="Proteomes" id="UP001199816"/>
    </source>
</evidence>
<evidence type="ECO:0000256" key="1">
    <source>
        <dbReference type="ARBA" id="ARBA00001947"/>
    </source>
</evidence>
<feature type="domain" description="PDZ" evidence="3">
    <location>
        <begin position="110"/>
        <end position="178"/>
    </location>
</feature>
<dbReference type="PANTHER" id="PTHR42837">
    <property type="entry name" value="REGULATOR OF SIGMA-E PROTEASE RSEP"/>
    <property type="match status" value="1"/>
</dbReference>
<feature type="domain" description="PDZ" evidence="3">
    <location>
        <begin position="245"/>
        <end position="300"/>
    </location>
</feature>
<dbReference type="InterPro" id="IPR001478">
    <property type="entry name" value="PDZ"/>
</dbReference>
<feature type="chain" id="PRO_5045090513" evidence="2">
    <location>
        <begin position="19"/>
        <end position="332"/>
    </location>
</feature>
<dbReference type="InterPro" id="IPR036034">
    <property type="entry name" value="PDZ_sf"/>
</dbReference>
<dbReference type="RefSeq" id="WP_231005262.1">
    <property type="nucleotide sequence ID" value="NZ_JAJNEC010000005.1"/>
</dbReference>
<keyword evidence="2" id="KW-0732">Signal</keyword>
<gene>
    <name evidence="4" type="ORF">LQ567_14600</name>
</gene>